<dbReference type="Pfam" id="PF00931">
    <property type="entry name" value="NB-ARC"/>
    <property type="match status" value="1"/>
</dbReference>
<evidence type="ECO:0000256" key="2">
    <source>
        <dbReference type="ARBA" id="ARBA00022614"/>
    </source>
</evidence>
<dbReference type="SUPFAM" id="SSF52058">
    <property type="entry name" value="L domain-like"/>
    <property type="match status" value="2"/>
</dbReference>
<dbReference type="SUPFAM" id="SSF52540">
    <property type="entry name" value="P-loop containing nucleoside triphosphate hydrolases"/>
    <property type="match status" value="1"/>
</dbReference>
<comment type="similarity">
    <text evidence="1">Belongs to the disease resistance NB-LRR family.</text>
</comment>
<accession>A0A8K1MFZ0</accession>
<dbReference type="InterPro" id="IPR032675">
    <property type="entry name" value="LRR_dom_sf"/>
</dbReference>
<dbReference type="InterPro" id="IPR058922">
    <property type="entry name" value="WHD_DRP"/>
</dbReference>
<dbReference type="InterPro" id="IPR027417">
    <property type="entry name" value="P-loop_NTPase"/>
</dbReference>
<keyword evidence="6" id="KW-0067">ATP-binding</keyword>
<evidence type="ECO:0000256" key="3">
    <source>
        <dbReference type="ARBA" id="ARBA00022737"/>
    </source>
</evidence>
<dbReference type="Pfam" id="PF18052">
    <property type="entry name" value="Rx_N"/>
    <property type="match status" value="1"/>
</dbReference>
<evidence type="ECO:0000256" key="5">
    <source>
        <dbReference type="ARBA" id="ARBA00022821"/>
    </source>
</evidence>
<evidence type="ECO:0000259" key="7">
    <source>
        <dbReference type="Pfam" id="PF00931"/>
    </source>
</evidence>
<dbReference type="PRINTS" id="PR00364">
    <property type="entry name" value="DISEASERSIST"/>
</dbReference>
<feature type="domain" description="Disease resistance protein winged helix" evidence="9">
    <location>
        <begin position="453"/>
        <end position="519"/>
    </location>
</feature>
<dbReference type="Gene3D" id="1.10.10.10">
    <property type="entry name" value="Winged helix-like DNA-binding domain superfamily/Winged helix DNA-binding domain"/>
    <property type="match status" value="1"/>
</dbReference>
<dbReference type="PANTHER" id="PTHR36766">
    <property type="entry name" value="PLANT BROAD-SPECTRUM MILDEW RESISTANCE PROTEIN RPW8"/>
    <property type="match status" value="1"/>
</dbReference>
<evidence type="ECO:0000256" key="1">
    <source>
        <dbReference type="ARBA" id="ARBA00008894"/>
    </source>
</evidence>
<keyword evidence="4" id="KW-0547">Nucleotide-binding</keyword>
<dbReference type="InterPro" id="IPR041118">
    <property type="entry name" value="Rx_N"/>
</dbReference>
<dbReference type="Gene3D" id="3.40.50.300">
    <property type="entry name" value="P-loop containing nucleotide triphosphate hydrolases"/>
    <property type="match status" value="1"/>
</dbReference>
<evidence type="ECO:0000256" key="6">
    <source>
        <dbReference type="ARBA" id="ARBA00022840"/>
    </source>
</evidence>
<dbReference type="GO" id="GO:0005524">
    <property type="term" value="F:ATP binding"/>
    <property type="evidence" value="ECO:0007669"/>
    <property type="project" value="UniProtKB-KW"/>
</dbReference>
<evidence type="ECO:0000259" key="9">
    <source>
        <dbReference type="Pfam" id="PF23559"/>
    </source>
</evidence>
<keyword evidence="5" id="KW-0611">Plant defense</keyword>
<dbReference type="InterPro" id="IPR036388">
    <property type="entry name" value="WH-like_DNA-bd_sf"/>
</dbReference>
<organism evidence="11">
    <name type="scientific">Dasypyrum villosum</name>
    <dbReference type="NCBI Taxonomy" id="40247"/>
    <lineage>
        <taxon>Eukaryota</taxon>
        <taxon>Viridiplantae</taxon>
        <taxon>Streptophyta</taxon>
        <taxon>Embryophyta</taxon>
        <taxon>Tracheophyta</taxon>
        <taxon>Spermatophyta</taxon>
        <taxon>Magnoliopsida</taxon>
        <taxon>Liliopsida</taxon>
        <taxon>Poales</taxon>
        <taxon>Poaceae</taxon>
        <taxon>BOP clade</taxon>
        <taxon>Pooideae</taxon>
        <taxon>Triticodae</taxon>
        <taxon>Triticeae</taxon>
        <taxon>Triticinae</taxon>
        <taxon>Dasypyrum</taxon>
    </lineage>
</organism>
<sequence>MEVALATAALSVSLKLAASPVLKKLLADASTYPGVDMARELHELETTILPQLKLLTEVADKGNHRPRLDNWLQELKEALYLAEDLLDESDYNVLKRQAKGKDCLHANASSISNTFMKPFRVASSRLSNLSSENRKLICHLKELKATLAKAKDFHQLLCLPAGYNAESPAIPSTHVPVTTSVPPFKVIGRDNDRDHIIHLLTKATAITVSSAAIYSGLAIVGAGGMGKSTLAQLVYNDERVKGCFDVRMWVSISRKLDVHRHTREIIESASKGECPHINNLDTLQYKLTEILQASRKFLLVLDDVWFEPGSEKEWDQLLAPLVSQQTGSKVLVTSRQGRFPAALCCEVCPLKNMEDAHFLALFKHHAFAGPEIRNPLPSERLEGFVEKIAKRLGQSPLAAKAVGSQLKGETDISAWKDALNINIDNLSDPMSALLWSYEKLDPPLQRCFLFCSLFPKGHKYVIDELVYLWMAEGLIDSYNQNRRVEDIARDCFKEMISVSFFQPFGEKYYVMHDLLHDLAESLSKEDYFRLEDDKVTEIPPTVRHLSLRVDSMKQHKQSICKLHHLRTIICIDPLMDDVSDIFSEILQNLKKLRVLCLSSYNSSKLPESVGELKHLRYLNIRRTLISELPRSLCTLYHLQLLLFSDKVESLPEKMCDLRKLRHLERHDDRMYWSNEEALPQIPNIGMLTSLQQLREFFVQNKKGYELQQLRDMNQIRGSLSVTNLENITGKDQALEAKLYQKNQLGSLRLVWGSKNNMNAEDSLHLEILEGLMPPPQLENLTIDGYESSKYPGWLLDGSYFENLEYLSFVNCGALQRLPSNTALFRNFSSLVLQDVPNLKTLPCLPLGLKTLQVEECPLLVFISNDELEHDDKRENFMRTNHLASRLDLIWEVDKGSEIRRVLLREHSYLKQLMKHMHGDVSHVQNLESVLKTKKDDILAKEDVIKAWIYCHEQRIRLVYGRSIGLPLVPPSGLCELELSSCSITDGALAVCLDGLASLKKLVLERIMTLTTLPSEEGFQHLTKLYRLCIRYCFYLRSLGGLRAATSLSEVVFCSRPSLELARGAECFPLSLRDLFIYNCVLADDFLCTDWPHVNQFYILSCRSPACLSVGCLTSVHSLHLRHLPDLCMLEGLSNQEFHWLYLLDVPKLIPRCISQFRVNDRLQVSSSALLNNMLSDEGFTVPPTLCLDECKEPFISLDESINFTSVKSLTFRDSEMISLPTNLKCFSNLKNLQIYRCPNISSLPDLPSSLKHITIGPGCELLKESCRAPDGESWPKITHIRWKNIK</sequence>
<dbReference type="Pfam" id="PF23559">
    <property type="entry name" value="WHD_DRP"/>
    <property type="match status" value="1"/>
</dbReference>
<feature type="domain" description="NB-ARC" evidence="7">
    <location>
        <begin position="217"/>
        <end position="368"/>
    </location>
</feature>
<protein>
    <submittedName>
        <fullName evidence="11">NBS-LRR disease resistance protein</fullName>
    </submittedName>
</protein>
<dbReference type="PANTHER" id="PTHR36766:SF60">
    <property type="entry name" value="NB-ARC DOMAIN-CONTAINING PROTEIN"/>
    <property type="match status" value="1"/>
</dbReference>
<dbReference type="GO" id="GO:0006952">
    <property type="term" value="P:defense response"/>
    <property type="evidence" value="ECO:0007669"/>
    <property type="project" value="UniProtKB-KW"/>
</dbReference>
<evidence type="ECO:0000259" key="10">
    <source>
        <dbReference type="Pfam" id="PF25019"/>
    </source>
</evidence>
<evidence type="ECO:0000313" key="11">
    <source>
        <dbReference type="EMBL" id="UBY07518.1"/>
    </source>
</evidence>
<feature type="domain" description="R13L1/DRL21-like LRR repeat region" evidence="10">
    <location>
        <begin position="706"/>
        <end position="832"/>
    </location>
</feature>
<dbReference type="InterPro" id="IPR002182">
    <property type="entry name" value="NB-ARC"/>
</dbReference>
<name>A0A8K1MFZ0_9POAL</name>
<reference evidence="11" key="1">
    <citation type="submission" date="2021-07" db="EMBL/GenBank/DDBJ databases">
        <title>Genome-wide identification of the NLR gene family in Haynaldia villosa by SMRT-RenSeq.</title>
        <authorList>
            <person name="Huang Z."/>
            <person name="Qiao F."/>
            <person name="Yang B."/>
            <person name="Liu J."/>
            <person name="Liu Y."/>
            <person name="Wulff B.B.H."/>
            <person name="Hu P."/>
            <person name="Lv Z."/>
            <person name="Zhang R."/>
            <person name="Chen P."/>
            <person name="Xing L."/>
            <person name="Cao A."/>
        </authorList>
    </citation>
    <scope>NUCLEOTIDE SEQUENCE</scope>
    <source>
        <strain evidence="11">Hv_Contig_1251_nlr_1</strain>
    </source>
</reference>
<dbReference type="EMBL" id="MZ672919">
    <property type="protein sequence ID" value="UBY07518.1"/>
    <property type="molecule type" value="mRNA"/>
</dbReference>
<dbReference type="InterPro" id="IPR056789">
    <property type="entry name" value="LRR_R13L1-DRL21"/>
</dbReference>
<keyword evidence="2" id="KW-0433">Leucine-rich repeat</keyword>
<dbReference type="GO" id="GO:0051707">
    <property type="term" value="P:response to other organism"/>
    <property type="evidence" value="ECO:0007669"/>
    <property type="project" value="UniProtKB-ARBA"/>
</dbReference>
<evidence type="ECO:0000256" key="4">
    <source>
        <dbReference type="ARBA" id="ARBA00022741"/>
    </source>
</evidence>
<feature type="domain" description="Disease resistance N-terminal" evidence="8">
    <location>
        <begin position="37"/>
        <end position="102"/>
    </location>
</feature>
<proteinExistence type="evidence at transcript level"/>
<dbReference type="GO" id="GO:0043531">
    <property type="term" value="F:ADP binding"/>
    <property type="evidence" value="ECO:0007669"/>
    <property type="project" value="InterPro"/>
</dbReference>
<keyword evidence="3" id="KW-0677">Repeat</keyword>
<evidence type="ECO:0000259" key="8">
    <source>
        <dbReference type="Pfam" id="PF18052"/>
    </source>
</evidence>
<dbReference type="Pfam" id="PF25019">
    <property type="entry name" value="LRR_R13L1-DRL21"/>
    <property type="match status" value="1"/>
</dbReference>
<dbReference type="Gene3D" id="3.80.10.10">
    <property type="entry name" value="Ribonuclease Inhibitor"/>
    <property type="match status" value="2"/>
</dbReference>